<dbReference type="CDD" id="cd00067">
    <property type="entry name" value="GAL4"/>
    <property type="match status" value="1"/>
</dbReference>
<dbReference type="PROSITE" id="PS00463">
    <property type="entry name" value="ZN2_CY6_FUNGAL_1"/>
    <property type="match status" value="1"/>
</dbReference>
<feature type="domain" description="Zn(2)-C6 fungal-type" evidence="2">
    <location>
        <begin position="8"/>
        <end position="36"/>
    </location>
</feature>
<dbReference type="Gene3D" id="4.10.240.10">
    <property type="entry name" value="Zn(2)-C6 fungal-type DNA-binding domain"/>
    <property type="match status" value="1"/>
</dbReference>
<dbReference type="RefSeq" id="XP_045960260.1">
    <property type="nucleotide sequence ID" value="XM_046102597.1"/>
</dbReference>
<dbReference type="SUPFAM" id="SSF57701">
    <property type="entry name" value="Zn2/Cys6 DNA-binding domain"/>
    <property type="match status" value="1"/>
</dbReference>
<dbReference type="OrthoDB" id="4491390at2759"/>
<comment type="caution">
    <text evidence="3">The sequence shown here is derived from an EMBL/GenBank/DDBJ whole genome shotgun (WGS) entry which is preliminary data.</text>
</comment>
<dbReference type="Proteomes" id="UP000758603">
    <property type="component" value="Unassembled WGS sequence"/>
</dbReference>
<keyword evidence="4" id="KW-1185">Reference proteome</keyword>
<keyword evidence="1" id="KW-0539">Nucleus</keyword>
<dbReference type="SMART" id="SM00066">
    <property type="entry name" value="GAL4"/>
    <property type="match status" value="1"/>
</dbReference>
<evidence type="ECO:0000313" key="4">
    <source>
        <dbReference type="Proteomes" id="UP000758603"/>
    </source>
</evidence>
<dbReference type="InterPro" id="IPR053178">
    <property type="entry name" value="Osmoadaptation_assoc"/>
</dbReference>
<dbReference type="PANTHER" id="PTHR38111">
    <property type="entry name" value="ZN(2)-C6 FUNGAL-TYPE DOMAIN-CONTAINING PROTEIN-RELATED"/>
    <property type="match status" value="1"/>
</dbReference>
<gene>
    <name evidence="3" type="ORF">BKA67DRAFT_562423</name>
</gene>
<dbReference type="GeneID" id="70131489"/>
<dbReference type="Pfam" id="PF00172">
    <property type="entry name" value="Zn_clus"/>
    <property type="match status" value="1"/>
</dbReference>
<dbReference type="GO" id="GO:0008270">
    <property type="term" value="F:zinc ion binding"/>
    <property type="evidence" value="ECO:0007669"/>
    <property type="project" value="InterPro"/>
</dbReference>
<dbReference type="EMBL" id="JAGPXC010000003">
    <property type="protein sequence ID" value="KAH6655995.1"/>
    <property type="molecule type" value="Genomic_DNA"/>
</dbReference>
<dbReference type="PANTHER" id="PTHR38111:SF9">
    <property type="entry name" value="ZN(2)-C6 FUNGAL-TYPE DOMAIN-CONTAINING PROTEIN"/>
    <property type="match status" value="1"/>
</dbReference>
<name>A0A9P8UPL8_9PEZI</name>
<evidence type="ECO:0000313" key="3">
    <source>
        <dbReference type="EMBL" id="KAH6655995.1"/>
    </source>
</evidence>
<dbReference type="InterPro" id="IPR036864">
    <property type="entry name" value="Zn2-C6_fun-type_DNA-bd_sf"/>
</dbReference>
<accession>A0A9P8UPL8</accession>
<dbReference type="GO" id="GO:0000981">
    <property type="term" value="F:DNA-binding transcription factor activity, RNA polymerase II-specific"/>
    <property type="evidence" value="ECO:0007669"/>
    <property type="project" value="InterPro"/>
</dbReference>
<evidence type="ECO:0000259" key="2">
    <source>
        <dbReference type="PROSITE" id="PS50048"/>
    </source>
</evidence>
<dbReference type="InterPro" id="IPR001138">
    <property type="entry name" value="Zn2Cys6_DnaBD"/>
</dbReference>
<organism evidence="3 4">
    <name type="scientific">Truncatella angustata</name>
    <dbReference type="NCBI Taxonomy" id="152316"/>
    <lineage>
        <taxon>Eukaryota</taxon>
        <taxon>Fungi</taxon>
        <taxon>Dikarya</taxon>
        <taxon>Ascomycota</taxon>
        <taxon>Pezizomycotina</taxon>
        <taxon>Sordariomycetes</taxon>
        <taxon>Xylariomycetidae</taxon>
        <taxon>Amphisphaeriales</taxon>
        <taxon>Sporocadaceae</taxon>
        <taxon>Truncatella</taxon>
    </lineage>
</organism>
<dbReference type="PROSITE" id="PS50048">
    <property type="entry name" value="ZN2_CY6_FUNGAL_2"/>
    <property type="match status" value="1"/>
</dbReference>
<evidence type="ECO:0000256" key="1">
    <source>
        <dbReference type="ARBA" id="ARBA00023242"/>
    </source>
</evidence>
<proteinExistence type="predicted"/>
<sequence length="498" mass="55910">MKVRKKNVCHTCRRRKLRCDGKHPACSQCLSSNRRCEGYPDILFVPFVSTPPMLAPKISHVPPSSKRTQQCAARPLPPLALQPTYALTPAQIITTQADSLAKQLPSLSYNQSIGPSLSGTLQEKIFLILRNYVPYSELQHDIANAIPNSPRVCGSWATALPELTRGATGALGECLDSAINVLALSITAYRTGKEMFRPISSGYEHTLRLLRRDLQQAGRVYKSEQIATVMCLTLLEVLSPTNPHSWLVHVDGVSELMRSSSPEFFSTNVHHTLFIGFRPLLILKAFILRKATFLVHEDWIEKPFQHHHAAPLQNLLSLAATIPGVLEKFDILKDEPPNTTMVAAKEALAELVEIRSNLQTWSDSFSADSSVPLYWQRTPKNASECHKTLLWFQDLSGANVFIYLWSFQIICLSHIQSLLARCPELQKLDVTTPENTAELRNFCIELSIKIYQSMEYVTQEGFMLYGLLSAGFPLYTARKAMELDERGRALLQRLGKHS</sequence>
<protein>
    <recommendedName>
        <fullName evidence="2">Zn(2)-C6 fungal-type domain-containing protein</fullName>
    </recommendedName>
</protein>
<dbReference type="AlphaFoldDB" id="A0A9P8UPL8"/>
<reference evidence="3" key="1">
    <citation type="journal article" date="2021" name="Nat. Commun.">
        <title>Genetic determinants of endophytism in the Arabidopsis root mycobiome.</title>
        <authorList>
            <person name="Mesny F."/>
            <person name="Miyauchi S."/>
            <person name="Thiergart T."/>
            <person name="Pickel B."/>
            <person name="Atanasova L."/>
            <person name="Karlsson M."/>
            <person name="Huettel B."/>
            <person name="Barry K.W."/>
            <person name="Haridas S."/>
            <person name="Chen C."/>
            <person name="Bauer D."/>
            <person name="Andreopoulos W."/>
            <person name="Pangilinan J."/>
            <person name="LaButti K."/>
            <person name="Riley R."/>
            <person name="Lipzen A."/>
            <person name="Clum A."/>
            <person name="Drula E."/>
            <person name="Henrissat B."/>
            <person name="Kohler A."/>
            <person name="Grigoriev I.V."/>
            <person name="Martin F.M."/>
            <person name="Hacquard S."/>
        </authorList>
    </citation>
    <scope>NUCLEOTIDE SEQUENCE</scope>
    <source>
        <strain evidence="3">MPI-SDFR-AT-0073</strain>
    </source>
</reference>